<feature type="non-terminal residue" evidence="1">
    <location>
        <position position="1"/>
    </location>
</feature>
<accession>A0ACA9RQX8</accession>
<protein>
    <submittedName>
        <fullName evidence="1">7660_t:CDS:1</fullName>
    </submittedName>
</protein>
<dbReference type="Proteomes" id="UP000789920">
    <property type="component" value="Unassembled WGS sequence"/>
</dbReference>
<keyword evidence="2" id="KW-1185">Reference proteome</keyword>
<organism evidence="1 2">
    <name type="scientific">Racocetra persica</name>
    <dbReference type="NCBI Taxonomy" id="160502"/>
    <lineage>
        <taxon>Eukaryota</taxon>
        <taxon>Fungi</taxon>
        <taxon>Fungi incertae sedis</taxon>
        <taxon>Mucoromycota</taxon>
        <taxon>Glomeromycotina</taxon>
        <taxon>Glomeromycetes</taxon>
        <taxon>Diversisporales</taxon>
        <taxon>Gigasporaceae</taxon>
        <taxon>Racocetra</taxon>
    </lineage>
</organism>
<name>A0ACA9RQX8_9GLOM</name>
<dbReference type="EMBL" id="CAJVQC010064010">
    <property type="protein sequence ID" value="CAG8804151.1"/>
    <property type="molecule type" value="Genomic_DNA"/>
</dbReference>
<proteinExistence type="predicted"/>
<evidence type="ECO:0000313" key="2">
    <source>
        <dbReference type="Proteomes" id="UP000789920"/>
    </source>
</evidence>
<reference evidence="1" key="1">
    <citation type="submission" date="2021-06" db="EMBL/GenBank/DDBJ databases">
        <authorList>
            <person name="Kallberg Y."/>
            <person name="Tangrot J."/>
            <person name="Rosling A."/>
        </authorList>
    </citation>
    <scope>NUCLEOTIDE SEQUENCE</scope>
    <source>
        <strain evidence="1">MA461A</strain>
    </source>
</reference>
<gene>
    <name evidence="1" type="ORF">RPERSI_LOCUS21665</name>
</gene>
<sequence length="234" mass="26646">YITAVQLKYGDCYEVHFGAKRIIILLSSDTAYPIHTSSVALNCKFLYRDSPNPDLNEVGYEQSGIIANRNLDEWKINREFFKKTVMSKRFLRKFTGKIYEWLTRLAGDLTVSTATGISTYSKLSYFNSFGYDYNYDHIPASKWELSSKERRAEIDSLPSLPSDFLALLLTANTPCGQKCIISVIKPVRRVSPSFPALPQPNSEPVEIGEYLMKKGSTILINYKGININENDWID</sequence>
<comment type="caution">
    <text evidence="1">The sequence shown here is derived from an EMBL/GenBank/DDBJ whole genome shotgun (WGS) entry which is preliminary data.</text>
</comment>
<evidence type="ECO:0000313" key="1">
    <source>
        <dbReference type="EMBL" id="CAG8804151.1"/>
    </source>
</evidence>